<dbReference type="OrthoDB" id="10014559at2"/>
<organism evidence="1 2">
    <name type="scientific">Capsulimonas corticalis</name>
    <dbReference type="NCBI Taxonomy" id="2219043"/>
    <lineage>
        <taxon>Bacteria</taxon>
        <taxon>Bacillati</taxon>
        <taxon>Armatimonadota</taxon>
        <taxon>Armatimonadia</taxon>
        <taxon>Capsulimonadales</taxon>
        <taxon>Capsulimonadaceae</taxon>
        <taxon>Capsulimonas</taxon>
    </lineage>
</organism>
<dbReference type="Proteomes" id="UP000287394">
    <property type="component" value="Chromosome"/>
</dbReference>
<evidence type="ECO:0000313" key="1">
    <source>
        <dbReference type="EMBL" id="BDI29387.1"/>
    </source>
</evidence>
<reference evidence="1 2" key="1">
    <citation type="journal article" date="2019" name="Int. J. Syst. Evol. Microbiol.">
        <title>Capsulimonas corticalis gen. nov., sp. nov., an aerobic capsulated bacterium, of a novel bacterial order, Capsulimonadales ord. nov., of the class Armatimonadia of the phylum Armatimonadetes.</title>
        <authorList>
            <person name="Li J."/>
            <person name="Kudo C."/>
            <person name="Tonouchi A."/>
        </authorList>
    </citation>
    <scope>NUCLEOTIDE SEQUENCE [LARGE SCALE GENOMIC DNA]</scope>
    <source>
        <strain evidence="1 2">AX-7</strain>
    </source>
</reference>
<sequence length="636" mass="65610">MRRYLKSLFLLAILLFAPAYAHAAGEIKTTDPSGKTVYSVILNQAGLAWNGSTFATVANANWSTYPVLLSEQGTTGIYVGSFPGAITTPGRYSELIYERAGGSAAVGDTLIAQGTLDWDGAALALPLSQGQLINTSSAAGTIGEALYYDDLVVGRRGTAQGGTSNTIQLDAGASATDGIFNTHFVKIVSGTGAGQFATISGYVGTTKVATITRPGPGTWTTIPDSTSVFLIWPQPMVTLAAGQSTIASNFVAAPTAAQIQAYLDGNSTQLAALITGQTGIKAKTDLLLFDGSSYLNTHVKANDILTGYSATATNLPGDYLSSGEQAALTNASSTSTAINNKLGTPVLSTLALDIASRLAGSAYTAPLTAAQYAVAPAWWLAPPSDYQQRGQAVTLPTTPPAGYGGGSGPTAIQIRQEIDSNSAQLAAINAQTTAAQQQANMIAALTAQGYTVTRAAKIDNADIATSTRLPTSGYTAPTTPPTAIAIRQEIDNNSTQLASLVSGQGTISTSVSAIKAKTDQLLYDGSSYLNVHAKVLDDKTGISLSSAEEDAIVLKWLTRTIGHGMTLGQLQVVLQARFGPGTLTNSFNMSNKQLSTPYTLPGDSSPVLTDVTPYASNVTSAPPVTGRTTTGTIPQP</sequence>
<protein>
    <submittedName>
        <fullName evidence="1">Uncharacterized protein</fullName>
    </submittedName>
</protein>
<accession>A0A402D734</accession>
<dbReference type="AlphaFoldDB" id="A0A402D734"/>
<dbReference type="KEGG" id="ccot:CCAX7_14380"/>
<evidence type="ECO:0000313" key="2">
    <source>
        <dbReference type="Proteomes" id="UP000287394"/>
    </source>
</evidence>
<name>A0A402D734_9BACT</name>
<dbReference type="EMBL" id="AP025739">
    <property type="protein sequence ID" value="BDI29387.1"/>
    <property type="molecule type" value="Genomic_DNA"/>
</dbReference>
<keyword evidence="2" id="KW-1185">Reference proteome</keyword>
<dbReference type="RefSeq" id="WP_119325259.1">
    <property type="nucleotide sequence ID" value="NZ_AP025739.1"/>
</dbReference>
<proteinExistence type="predicted"/>
<gene>
    <name evidence="1" type="ORF">CCAX7_14380</name>
</gene>